<accession>A0A858RFA5</accession>
<keyword evidence="3" id="KW-1185">Reference proteome</keyword>
<dbReference type="EMBL" id="CP051774">
    <property type="protein sequence ID" value="QJE94980.1"/>
    <property type="molecule type" value="Genomic_DNA"/>
</dbReference>
<organism evidence="2 3">
    <name type="scientific">Luteolibacter luteus</name>
    <dbReference type="NCBI Taxonomy" id="2728835"/>
    <lineage>
        <taxon>Bacteria</taxon>
        <taxon>Pseudomonadati</taxon>
        <taxon>Verrucomicrobiota</taxon>
        <taxon>Verrucomicrobiia</taxon>
        <taxon>Verrucomicrobiales</taxon>
        <taxon>Verrucomicrobiaceae</taxon>
        <taxon>Luteolibacter</taxon>
    </lineage>
</organism>
<protein>
    <submittedName>
        <fullName evidence="2">Uncharacterized protein</fullName>
    </submittedName>
</protein>
<dbReference type="AlphaFoldDB" id="A0A858RFA5"/>
<proteinExistence type="predicted"/>
<dbReference type="RefSeq" id="WP_169453201.1">
    <property type="nucleotide sequence ID" value="NZ_CP051774.1"/>
</dbReference>
<name>A0A858RFA5_9BACT</name>
<feature type="signal peptide" evidence="1">
    <location>
        <begin position="1"/>
        <end position="19"/>
    </location>
</feature>
<reference evidence="2 3" key="1">
    <citation type="submission" date="2020-04" db="EMBL/GenBank/DDBJ databases">
        <title>Luteolibacter sp. G-1-1-1 isolated from soil.</title>
        <authorList>
            <person name="Dahal R.H."/>
        </authorList>
    </citation>
    <scope>NUCLEOTIDE SEQUENCE [LARGE SCALE GENOMIC DNA]</scope>
    <source>
        <strain evidence="2 3">G-1-1-1</strain>
    </source>
</reference>
<evidence type="ECO:0000313" key="3">
    <source>
        <dbReference type="Proteomes" id="UP000501812"/>
    </source>
</evidence>
<evidence type="ECO:0000313" key="2">
    <source>
        <dbReference type="EMBL" id="QJE94980.1"/>
    </source>
</evidence>
<evidence type="ECO:0000256" key="1">
    <source>
        <dbReference type="SAM" id="SignalP"/>
    </source>
</evidence>
<sequence length="109" mass="12272">MIFSRTIPLFLSALAPLTAASFPVVPPSAQVLTSADVKGFWLQRLERQRQRECDLLAEIAEGRHDLAAELVCLSHNVKAFERQGNEEMARETAEKLLKLRQEVAEREIA</sequence>
<dbReference type="KEGG" id="luo:HHL09_04030"/>
<feature type="chain" id="PRO_5033001225" evidence="1">
    <location>
        <begin position="20"/>
        <end position="109"/>
    </location>
</feature>
<gene>
    <name evidence="2" type="ORF">HHL09_04030</name>
</gene>
<dbReference type="Proteomes" id="UP000501812">
    <property type="component" value="Chromosome"/>
</dbReference>
<keyword evidence="1" id="KW-0732">Signal</keyword>